<keyword evidence="3" id="KW-1185">Reference proteome</keyword>
<sequence length="669" mass="77075">MSRKFKKAKDLDKTIEKTKWNQVMRFMEKNPHALVNLLPTPPETNNRSKSPKRTVIQSGLSTQKYFPEQNNSPKIMKSQQSRRVIAIEPESLYQTVNLIKLKKKIAQPKSTNQRSTPLLFEGSGTIKTDLNLTKVLQNQDNTLEITKLMKERFRQRRQILMSESQSIRDLDYAKHKQAQLTQKVIASSQRPSSLLLAKNETLNQLDRYLYGSQSKISFDQTTQSGTIRLQDNGLLSKFPVQNSLLMTENLSSLHLTSSEHYKKPMTREFMQRQETDGKGSQKRIGRQNSIIDLGSQVGNEAIKLMIAKDKNTHVDEGVLRGRGKIGGQNGEFRARPSFQGVREQLKSLLRNKIDALHKEQELLQQQKQQSESLLRQRTGLVNKHFNQDFLSSRFSSDEEDENALDRAHVKSIDVDEHEAIERRQAENVIAQTKAVFKRGEVGGRIGLGTPPVASSETDSFKTDEEMMFEVMVDIEETQLYKDVQAGVKASYTVAEQETRYLHEQLKKRPQDFKGTALADRAKIVAIQCLKEILTYLGFSSVFGQLRQDLLQGRLQSLLERSKALSEAKEDLCSIFQKWFEALKVKALIEKMVSERLEMELQVFQINRFTRIWRDLLARYNTFLEWHRLFVGKLYHKSMPFHMAIEALRLIQQQQSQMLPQSKQTSLNVS</sequence>
<evidence type="ECO:0000313" key="3">
    <source>
        <dbReference type="Proteomes" id="UP000785679"/>
    </source>
</evidence>
<gene>
    <name evidence="2" type="ORF">FGO68_gene5472</name>
</gene>
<evidence type="ECO:0000256" key="1">
    <source>
        <dbReference type="SAM" id="Coils"/>
    </source>
</evidence>
<reference evidence="2" key="1">
    <citation type="submission" date="2019-06" db="EMBL/GenBank/DDBJ databases">
        <authorList>
            <person name="Zheng W."/>
        </authorList>
    </citation>
    <scope>NUCLEOTIDE SEQUENCE</scope>
    <source>
        <strain evidence="2">QDHG01</strain>
    </source>
</reference>
<name>A0A8J8SWL4_HALGN</name>
<dbReference type="AlphaFoldDB" id="A0A8J8SWL4"/>
<dbReference type="Proteomes" id="UP000785679">
    <property type="component" value="Unassembled WGS sequence"/>
</dbReference>
<organism evidence="2 3">
    <name type="scientific">Halteria grandinella</name>
    <dbReference type="NCBI Taxonomy" id="5974"/>
    <lineage>
        <taxon>Eukaryota</taxon>
        <taxon>Sar</taxon>
        <taxon>Alveolata</taxon>
        <taxon>Ciliophora</taxon>
        <taxon>Intramacronucleata</taxon>
        <taxon>Spirotrichea</taxon>
        <taxon>Stichotrichia</taxon>
        <taxon>Sporadotrichida</taxon>
        <taxon>Halteriidae</taxon>
        <taxon>Halteria</taxon>
    </lineage>
</organism>
<accession>A0A8J8SWL4</accession>
<keyword evidence="1" id="KW-0175">Coiled coil</keyword>
<proteinExistence type="predicted"/>
<evidence type="ECO:0000313" key="2">
    <source>
        <dbReference type="EMBL" id="TNV73532.1"/>
    </source>
</evidence>
<feature type="coiled-coil region" evidence="1">
    <location>
        <begin position="346"/>
        <end position="376"/>
    </location>
</feature>
<comment type="caution">
    <text evidence="2">The sequence shown here is derived from an EMBL/GenBank/DDBJ whole genome shotgun (WGS) entry which is preliminary data.</text>
</comment>
<dbReference type="EMBL" id="RRYP01018674">
    <property type="protein sequence ID" value="TNV73532.1"/>
    <property type="molecule type" value="Genomic_DNA"/>
</dbReference>
<protein>
    <submittedName>
        <fullName evidence="2">Uncharacterized protein</fullName>
    </submittedName>
</protein>